<dbReference type="AlphaFoldDB" id="A0A8X8VUM5"/>
<feature type="coiled-coil region" evidence="1">
    <location>
        <begin position="34"/>
        <end position="61"/>
    </location>
</feature>
<feature type="region of interest" description="Disordered" evidence="2">
    <location>
        <begin position="1"/>
        <end position="32"/>
    </location>
</feature>
<evidence type="ECO:0000313" key="3">
    <source>
        <dbReference type="EMBL" id="KAG6382689.1"/>
    </source>
</evidence>
<dbReference type="EMBL" id="PNBA02000959">
    <property type="protein sequence ID" value="KAG6382689.1"/>
    <property type="molecule type" value="Genomic_DNA"/>
</dbReference>
<feature type="region of interest" description="Disordered" evidence="2">
    <location>
        <begin position="70"/>
        <end position="89"/>
    </location>
</feature>
<proteinExistence type="predicted"/>
<evidence type="ECO:0000256" key="1">
    <source>
        <dbReference type="SAM" id="Coils"/>
    </source>
</evidence>
<reference evidence="3" key="2">
    <citation type="submission" date="2020-08" db="EMBL/GenBank/DDBJ databases">
        <title>Plant Genome Project.</title>
        <authorList>
            <person name="Zhang R.-G."/>
        </authorList>
    </citation>
    <scope>NUCLEOTIDE SEQUENCE</scope>
    <source>
        <strain evidence="3">Huo1</strain>
        <tissue evidence="3">Leaf</tissue>
    </source>
</reference>
<feature type="compositionally biased region" description="Gly residues" evidence="2">
    <location>
        <begin position="14"/>
        <end position="23"/>
    </location>
</feature>
<organism evidence="3">
    <name type="scientific">Salvia splendens</name>
    <name type="common">Scarlet sage</name>
    <dbReference type="NCBI Taxonomy" id="180675"/>
    <lineage>
        <taxon>Eukaryota</taxon>
        <taxon>Viridiplantae</taxon>
        <taxon>Streptophyta</taxon>
        <taxon>Embryophyta</taxon>
        <taxon>Tracheophyta</taxon>
        <taxon>Spermatophyta</taxon>
        <taxon>Magnoliopsida</taxon>
        <taxon>eudicotyledons</taxon>
        <taxon>Gunneridae</taxon>
        <taxon>Pentapetalae</taxon>
        <taxon>asterids</taxon>
        <taxon>lamiids</taxon>
        <taxon>Lamiales</taxon>
        <taxon>Lamiaceae</taxon>
        <taxon>Nepetoideae</taxon>
        <taxon>Mentheae</taxon>
        <taxon>Salviinae</taxon>
        <taxon>Salvia</taxon>
        <taxon>Salvia subgen. Calosphace</taxon>
        <taxon>core Calosphace</taxon>
    </lineage>
</organism>
<gene>
    <name evidence="3" type="ORF">SASPL_157604</name>
</gene>
<accession>A0A8X8VUM5</accession>
<protein>
    <submittedName>
        <fullName evidence="3">Uncharacterized protein</fullName>
    </submittedName>
</protein>
<reference evidence="3" key="1">
    <citation type="submission" date="2018-01" db="EMBL/GenBank/DDBJ databases">
        <authorList>
            <person name="Mao J.F."/>
        </authorList>
    </citation>
    <scope>NUCLEOTIDE SEQUENCE</scope>
    <source>
        <strain evidence="3">Huo1</strain>
        <tissue evidence="3">Leaf</tissue>
    </source>
</reference>
<feature type="compositionally biased region" description="Basic and acidic residues" evidence="2">
    <location>
        <begin position="1"/>
        <end position="13"/>
    </location>
</feature>
<evidence type="ECO:0000313" key="4">
    <source>
        <dbReference type="Proteomes" id="UP000298416"/>
    </source>
</evidence>
<evidence type="ECO:0000256" key="2">
    <source>
        <dbReference type="SAM" id="MobiDB-lite"/>
    </source>
</evidence>
<dbReference type="Proteomes" id="UP000298416">
    <property type="component" value="Unassembled WGS sequence"/>
</dbReference>
<keyword evidence="1" id="KW-0175">Coiled coil</keyword>
<keyword evidence="4" id="KW-1185">Reference proteome</keyword>
<name>A0A8X8VUM5_SALSN</name>
<comment type="caution">
    <text evidence="3">The sequence shown here is derived from an EMBL/GenBank/DDBJ whole genome shotgun (WGS) entry which is preliminary data.</text>
</comment>
<sequence length="351" mass="40345">MAECRHGGKRGDARGGGSGGGRGDLQNEEATRKCDLRDIEIDDLRQQVRDLQRDIEIDDLQRQVRDLQQWEEHRQKSKPKRSNVSEHRLMHDPVFDDVCRSQPKSSSNFGGFNKQSAFDHDSILTSSNTDEPSKNCNSNILSTPVYDTPIYDEDMLSMPVYDEPVYDEDILSMPMALPLMIDDEELEGIVVPQQRKGEESEVFYFSEDVSFQKSMKLKRVGVLVGKRILYFCGLRKAGQRIWITNVGSLAVEVDPIKQEDKQLWPPFHYMLPFSANHGDRFVRSQWEAYILVYNMFYQRVTEVLNPEDENFELKHDKEGYGLSWSSFKEGYQLSGSSDCKTCLCDVSAKPQ</sequence>